<dbReference type="SUPFAM" id="SSF89372">
    <property type="entry name" value="Fucose-specific lectin"/>
    <property type="match status" value="1"/>
</dbReference>
<comment type="caution">
    <text evidence="2">The sequence shown here is derived from an EMBL/GenBank/DDBJ whole genome shotgun (WGS) entry which is preliminary data.</text>
</comment>
<protein>
    <submittedName>
        <fullName evidence="2">Uncharacterized protein</fullName>
    </submittedName>
</protein>
<dbReference type="InterPro" id="IPR012475">
    <property type="entry name" value="Fungal_lectin"/>
</dbReference>
<organism evidence="2 3">
    <name type="scientific">Botryotinia calthae</name>
    <dbReference type="NCBI Taxonomy" id="38488"/>
    <lineage>
        <taxon>Eukaryota</taxon>
        <taxon>Fungi</taxon>
        <taxon>Dikarya</taxon>
        <taxon>Ascomycota</taxon>
        <taxon>Pezizomycotina</taxon>
        <taxon>Leotiomycetes</taxon>
        <taxon>Helotiales</taxon>
        <taxon>Sclerotiniaceae</taxon>
        <taxon>Botryotinia</taxon>
    </lineage>
</organism>
<dbReference type="Proteomes" id="UP000297299">
    <property type="component" value="Unassembled WGS sequence"/>
</dbReference>
<accession>A0A4Y8DCY0</accession>
<keyword evidence="3" id="KW-1185">Reference proteome</keyword>
<reference evidence="2 3" key="1">
    <citation type="submission" date="2017-11" db="EMBL/GenBank/DDBJ databases">
        <title>Comparative genomics of Botrytis spp.</title>
        <authorList>
            <person name="Valero-Jimenez C.A."/>
            <person name="Tapia P."/>
            <person name="Veloso J."/>
            <person name="Silva-Moreno E."/>
            <person name="Staats M."/>
            <person name="Valdes J.H."/>
            <person name="Van Kan J.A.L."/>
        </authorList>
    </citation>
    <scope>NUCLEOTIDE SEQUENCE [LARGE SCALE GENOMIC DNA]</scope>
    <source>
        <strain evidence="2 3">MUCL2830</strain>
    </source>
</reference>
<sequence>MTSLQTTELACTSAPDQVLHLFFQEGQNIFEARSPDGGSVWATQDTIISKDGDYSGSSMTCYYVDKDANFDNQPSIHLLYINKDKQLMEKVKRMQKDNPIWEDVKIPDEVKKGPVQYSRLASGAFNQSTGWNPNGSQWAYFSATKDGKMGMVEIRRTPKDPWHTETVLPENWGEQLAGSSLDCTISNGKIRMFFQHHDYSIRLFENQDNKWNDRGVYVEKDKVQPTTPIACTMTKDGSVHLFYVSKNNKIVHCTDGKKEEELVNFFPGSKLGATSVDNKITLFFRNLDPVNEVGTLMKNEDGTWEKGSTVIPA</sequence>
<dbReference type="EMBL" id="PHWZ01000036">
    <property type="protein sequence ID" value="TEY80908.1"/>
    <property type="molecule type" value="Genomic_DNA"/>
</dbReference>
<evidence type="ECO:0000313" key="3">
    <source>
        <dbReference type="Proteomes" id="UP000297299"/>
    </source>
</evidence>
<gene>
    <name evidence="2" type="ORF">BOTCAL_0036g00360</name>
</gene>
<dbReference type="AlphaFoldDB" id="A0A4Y8DCY0"/>
<proteinExistence type="inferred from homology"/>
<dbReference type="Gene3D" id="2.120.10.70">
    <property type="entry name" value="Fucose-specific lectin"/>
    <property type="match status" value="1"/>
</dbReference>
<dbReference type="Pfam" id="PF07938">
    <property type="entry name" value="Fungal_lectin"/>
    <property type="match status" value="1"/>
</dbReference>
<comment type="similarity">
    <text evidence="1">Belongs to the fungal fucose-specific lectin family.</text>
</comment>
<evidence type="ECO:0000313" key="2">
    <source>
        <dbReference type="EMBL" id="TEY80908.1"/>
    </source>
</evidence>
<dbReference type="OrthoDB" id="3446576at2759"/>
<evidence type="ECO:0000256" key="1">
    <source>
        <dbReference type="ARBA" id="ARBA00009042"/>
    </source>
</evidence>
<name>A0A4Y8DCY0_9HELO</name>